<gene>
    <name evidence="8" type="ORF">ALMA_0093</name>
</gene>
<dbReference type="InterPro" id="IPR015424">
    <property type="entry name" value="PyrdxlP-dep_Trfase"/>
</dbReference>
<protein>
    <recommendedName>
        <fullName evidence="6">Aminotransferase</fullName>
        <ecNumber evidence="6">2.6.1.-</ecNumber>
    </recommendedName>
</protein>
<comment type="caution">
    <text evidence="8">The sequence shown here is derived from an EMBL/GenBank/DDBJ whole genome shotgun (WGS) entry which is preliminary data.</text>
</comment>
<dbReference type="GO" id="GO:0030170">
    <property type="term" value="F:pyridoxal phosphate binding"/>
    <property type="evidence" value="ECO:0007669"/>
    <property type="project" value="InterPro"/>
</dbReference>
<evidence type="ECO:0000256" key="2">
    <source>
        <dbReference type="ARBA" id="ARBA00007441"/>
    </source>
</evidence>
<evidence type="ECO:0000256" key="6">
    <source>
        <dbReference type="RuleBase" id="RU000481"/>
    </source>
</evidence>
<reference evidence="8 9" key="1">
    <citation type="journal article" date="2017" name="BMC Genomics">
        <title>Comparative genomic and phylogenomic analyses of the Bifidobacteriaceae family.</title>
        <authorList>
            <person name="Lugli G.A."/>
            <person name="Milani C."/>
            <person name="Turroni F."/>
            <person name="Duranti S."/>
            <person name="Mancabelli L."/>
            <person name="Mangifesta M."/>
            <person name="Ferrario C."/>
            <person name="Modesto M."/>
            <person name="Mattarelli P."/>
            <person name="Jiri K."/>
            <person name="van Sinderen D."/>
            <person name="Ventura M."/>
        </authorList>
    </citation>
    <scope>NUCLEOTIDE SEQUENCE [LARGE SCALE GENOMIC DNA]</scope>
    <source>
        <strain evidence="8 9">DSM 24762</strain>
    </source>
</reference>
<dbReference type="Pfam" id="PF00155">
    <property type="entry name" value="Aminotran_1_2"/>
    <property type="match status" value="1"/>
</dbReference>
<dbReference type="RefSeq" id="WP_094725919.1">
    <property type="nucleotide sequence ID" value="NZ_JBHLWS010000010.1"/>
</dbReference>
<keyword evidence="9" id="KW-1185">Reference proteome</keyword>
<dbReference type="Gene3D" id="3.90.1150.10">
    <property type="entry name" value="Aspartate Aminotransferase, domain 1"/>
    <property type="match status" value="1"/>
</dbReference>
<proteinExistence type="inferred from homology"/>
<comment type="similarity">
    <text evidence="2 6">Belongs to the class-I pyridoxal-phosphate-dependent aminotransferase family.</text>
</comment>
<dbReference type="InterPro" id="IPR015422">
    <property type="entry name" value="PyrdxlP-dep_Trfase_small"/>
</dbReference>
<evidence type="ECO:0000313" key="9">
    <source>
        <dbReference type="Proteomes" id="UP000243657"/>
    </source>
</evidence>
<sequence length="402" mass="43053">MTNSPVRQSVRDLRGSLIRSFDADISGIEGIIKLTLGEPDFPTPQRIVDAGIASIQAGRTHYAPNAGTMGLREAAAGYLRRRRGLEYTAENIVCTVGASEALSAVFGSVLSDETVSIIPIPAFGAYKTQTLLAGGAVDLIDTTDTGFKLTPEQLEAALSRAKGAGKKPVLILNYPNNPTGVALNSAEIQALADVVLEHDVLVISDEVYAEISYGTERVDSIARYAPENTVLIDSASKAFAMTGWRVGYIAAPVELANEFVKVHQSNVATGATFTMDAAQEGYEHGDADIDAMVAEYSERRNYLYNQLTDMGLSVAYPDGAFYLFIQMPDWFEGSSLEFCTKLAYEAKVALIPGAAFGDPASRWVRASYAASMENLRESARRIRAWVGAQSASAAQGAAQSAH</sequence>
<dbReference type="EC" id="2.6.1.-" evidence="6"/>
<dbReference type="CDD" id="cd00609">
    <property type="entry name" value="AAT_like"/>
    <property type="match status" value="1"/>
</dbReference>
<dbReference type="GO" id="GO:0006520">
    <property type="term" value="P:amino acid metabolic process"/>
    <property type="evidence" value="ECO:0007669"/>
    <property type="project" value="InterPro"/>
</dbReference>
<evidence type="ECO:0000313" key="8">
    <source>
        <dbReference type="EMBL" id="OZG54768.1"/>
    </source>
</evidence>
<dbReference type="AlphaFoldDB" id="A0A261F6R6"/>
<evidence type="ECO:0000259" key="7">
    <source>
        <dbReference type="Pfam" id="PF00155"/>
    </source>
</evidence>
<dbReference type="PANTHER" id="PTHR46383">
    <property type="entry name" value="ASPARTATE AMINOTRANSFERASE"/>
    <property type="match status" value="1"/>
</dbReference>
<keyword evidence="4 6" id="KW-0808">Transferase</keyword>
<dbReference type="GO" id="GO:0008483">
    <property type="term" value="F:transaminase activity"/>
    <property type="evidence" value="ECO:0007669"/>
    <property type="project" value="UniProtKB-KW"/>
</dbReference>
<dbReference type="InterPro" id="IPR050596">
    <property type="entry name" value="AspAT/PAT-like"/>
</dbReference>
<dbReference type="PROSITE" id="PS00105">
    <property type="entry name" value="AA_TRANSFER_CLASS_1"/>
    <property type="match status" value="1"/>
</dbReference>
<evidence type="ECO:0000256" key="5">
    <source>
        <dbReference type="ARBA" id="ARBA00022898"/>
    </source>
</evidence>
<dbReference type="Gene3D" id="3.40.640.10">
    <property type="entry name" value="Type I PLP-dependent aspartate aminotransferase-like (Major domain)"/>
    <property type="match status" value="1"/>
</dbReference>
<keyword evidence="3 6" id="KW-0032">Aminotransferase</keyword>
<organism evidence="8 9">
    <name type="scientific">Alloscardovia macacae</name>
    <dbReference type="NCBI Taxonomy" id="1160091"/>
    <lineage>
        <taxon>Bacteria</taxon>
        <taxon>Bacillati</taxon>
        <taxon>Actinomycetota</taxon>
        <taxon>Actinomycetes</taxon>
        <taxon>Bifidobacteriales</taxon>
        <taxon>Bifidobacteriaceae</taxon>
        <taxon>Alloscardovia</taxon>
    </lineage>
</organism>
<evidence type="ECO:0000256" key="1">
    <source>
        <dbReference type="ARBA" id="ARBA00001933"/>
    </source>
</evidence>
<accession>A0A261F6R6</accession>
<dbReference type="EMBL" id="MWWT01000001">
    <property type="protein sequence ID" value="OZG54768.1"/>
    <property type="molecule type" value="Genomic_DNA"/>
</dbReference>
<dbReference type="InterPro" id="IPR015421">
    <property type="entry name" value="PyrdxlP-dep_Trfase_major"/>
</dbReference>
<dbReference type="PANTHER" id="PTHR46383:SF4">
    <property type="entry name" value="AMINOTRANSFERASE"/>
    <property type="match status" value="1"/>
</dbReference>
<name>A0A261F6R6_9BIFI</name>
<dbReference type="Proteomes" id="UP000243657">
    <property type="component" value="Unassembled WGS sequence"/>
</dbReference>
<feature type="domain" description="Aminotransferase class I/classII large" evidence="7">
    <location>
        <begin position="31"/>
        <end position="382"/>
    </location>
</feature>
<evidence type="ECO:0000256" key="4">
    <source>
        <dbReference type="ARBA" id="ARBA00022679"/>
    </source>
</evidence>
<evidence type="ECO:0000256" key="3">
    <source>
        <dbReference type="ARBA" id="ARBA00022576"/>
    </source>
</evidence>
<comment type="cofactor">
    <cofactor evidence="1 6">
        <name>pyridoxal 5'-phosphate</name>
        <dbReference type="ChEBI" id="CHEBI:597326"/>
    </cofactor>
</comment>
<dbReference type="InterPro" id="IPR004838">
    <property type="entry name" value="NHTrfase_class1_PyrdxlP-BS"/>
</dbReference>
<dbReference type="InterPro" id="IPR004839">
    <property type="entry name" value="Aminotransferase_I/II_large"/>
</dbReference>
<keyword evidence="5" id="KW-0663">Pyridoxal phosphate</keyword>
<dbReference type="SUPFAM" id="SSF53383">
    <property type="entry name" value="PLP-dependent transferases"/>
    <property type="match status" value="1"/>
</dbReference>